<dbReference type="EMBL" id="DXHS01000012">
    <property type="protein sequence ID" value="HIW01857.1"/>
    <property type="molecule type" value="Genomic_DNA"/>
</dbReference>
<comment type="caution">
    <text evidence="2">The sequence shown here is derived from an EMBL/GenBank/DDBJ whole genome shotgun (WGS) entry which is preliminary data.</text>
</comment>
<accession>A0A9D1PY03</accession>
<evidence type="ECO:0000313" key="3">
    <source>
        <dbReference type="Proteomes" id="UP000823990"/>
    </source>
</evidence>
<evidence type="ECO:0000256" key="1">
    <source>
        <dbReference type="SAM" id="SignalP"/>
    </source>
</evidence>
<proteinExistence type="predicted"/>
<gene>
    <name evidence="2" type="ORF">H9892_00735</name>
</gene>
<dbReference type="Pfam" id="PF09479">
    <property type="entry name" value="Flg_new"/>
    <property type="match status" value="2"/>
</dbReference>
<keyword evidence="1" id="KW-0732">Signal</keyword>
<evidence type="ECO:0000313" key="2">
    <source>
        <dbReference type="EMBL" id="HIW01857.1"/>
    </source>
</evidence>
<name>A0A9D1PY03_9FIRM</name>
<dbReference type="Proteomes" id="UP000823990">
    <property type="component" value="Unassembled WGS sequence"/>
</dbReference>
<protein>
    <submittedName>
        <fullName evidence="2">InlB B-repeat-containing protein</fullName>
    </submittedName>
</protein>
<feature type="signal peptide" evidence="1">
    <location>
        <begin position="1"/>
        <end position="25"/>
    </location>
</feature>
<dbReference type="InterPro" id="IPR013378">
    <property type="entry name" value="InlB-like_B-rpt"/>
</dbReference>
<sequence>MKAVKRMIALLLTALLVLTAAAVLSACGGFTVTYVLPEGATGTAPASATYAQYDVFKAPEGTGLEKEHSTFVGWADSSGRVYEPGADITMGGGDLTLTAVFEGTFITNSFASNPGTFLMSQGRFIGPSPAHTYFYADNTWVADAEGGSCFSHWEGTWELSSSGEFSMKLVVQDGVTKNEAVEITDAEDGKCFSFTLSHPGDRGGMKYHTNYLSKYDFITSYNKEFGTSINAGTEPTFTVTFTAGATDTTGEVPAAITVKKGETVTLPGAGTLEREGYKLDGWKIQDYWLYDYTTNYPVGYEFPMFEHSVEASAIWVAE</sequence>
<feature type="chain" id="PRO_5038757234" evidence="1">
    <location>
        <begin position="26"/>
        <end position="318"/>
    </location>
</feature>
<organism evidence="2 3">
    <name type="scientific">Candidatus Protoclostridium stercorigallinarum</name>
    <dbReference type="NCBI Taxonomy" id="2838741"/>
    <lineage>
        <taxon>Bacteria</taxon>
        <taxon>Bacillati</taxon>
        <taxon>Bacillota</taxon>
        <taxon>Clostridia</taxon>
        <taxon>Candidatus Protoclostridium</taxon>
    </lineage>
</organism>
<dbReference type="AlphaFoldDB" id="A0A9D1PY03"/>
<dbReference type="PROSITE" id="PS51257">
    <property type="entry name" value="PROKAR_LIPOPROTEIN"/>
    <property type="match status" value="1"/>
</dbReference>
<reference evidence="2" key="1">
    <citation type="journal article" date="2021" name="PeerJ">
        <title>Extensive microbial diversity within the chicken gut microbiome revealed by metagenomics and culture.</title>
        <authorList>
            <person name="Gilroy R."/>
            <person name="Ravi A."/>
            <person name="Getino M."/>
            <person name="Pursley I."/>
            <person name="Horton D.L."/>
            <person name="Alikhan N.F."/>
            <person name="Baker D."/>
            <person name="Gharbi K."/>
            <person name="Hall N."/>
            <person name="Watson M."/>
            <person name="Adriaenssens E.M."/>
            <person name="Foster-Nyarko E."/>
            <person name="Jarju S."/>
            <person name="Secka A."/>
            <person name="Antonio M."/>
            <person name="Oren A."/>
            <person name="Chaudhuri R.R."/>
            <person name="La Ragione R."/>
            <person name="Hildebrand F."/>
            <person name="Pallen M.J."/>
        </authorList>
    </citation>
    <scope>NUCLEOTIDE SEQUENCE</scope>
    <source>
        <strain evidence="2">12435</strain>
    </source>
</reference>
<reference evidence="2" key="2">
    <citation type="submission" date="2021-04" db="EMBL/GenBank/DDBJ databases">
        <authorList>
            <person name="Gilroy R."/>
        </authorList>
    </citation>
    <scope>NUCLEOTIDE SEQUENCE</scope>
    <source>
        <strain evidence="2">12435</strain>
    </source>
</reference>